<feature type="transmembrane region" description="Helical" evidence="7">
    <location>
        <begin position="193"/>
        <end position="216"/>
    </location>
</feature>
<dbReference type="AlphaFoldDB" id="A0AA39X0W8"/>
<gene>
    <name evidence="8" type="ORF">B0T17DRAFT_590845</name>
</gene>
<dbReference type="Pfam" id="PF11712">
    <property type="entry name" value="Vma12"/>
    <property type="match status" value="1"/>
</dbReference>
<proteinExistence type="predicted"/>
<keyword evidence="4 7" id="KW-1133">Transmembrane helix</keyword>
<dbReference type="GO" id="GO:0005789">
    <property type="term" value="C:endoplasmic reticulum membrane"/>
    <property type="evidence" value="ECO:0007669"/>
    <property type="project" value="UniProtKB-SubCell"/>
</dbReference>
<evidence type="ECO:0000256" key="4">
    <source>
        <dbReference type="ARBA" id="ARBA00022989"/>
    </source>
</evidence>
<feature type="region of interest" description="Disordered" evidence="6">
    <location>
        <begin position="23"/>
        <end position="45"/>
    </location>
</feature>
<keyword evidence="9" id="KW-1185">Reference proteome</keyword>
<evidence type="ECO:0000256" key="1">
    <source>
        <dbReference type="ARBA" id="ARBA00004477"/>
    </source>
</evidence>
<protein>
    <submittedName>
        <fullName evidence="8">Endoplasmic reticulum-based factor for assembly of V-ATPase-domain-containing protein</fullName>
    </submittedName>
</protein>
<keyword evidence="3" id="KW-0256">Endoplasmic reticulum</keyword>
<feature type="transmembrane region" description="Helical" evidence="7">
    <location>
        <begin position="165"/>
        <end position="187"/>
    </location>
</feature>
<dbReference type="Proteomes" id="UP001174934">
    <property type="component" value="Unassembled WGS sequence"/>
</dbReference>
<dbReference type="PANTHER" id="PTHR31394">
    <property type="entry name" value="TRANSMEMBRANE PROTEIN 199"/>
    <property type="match status" value="1"/>
</dbReference>
<comment type="subcellular location">
    <subcellularLocation>
        <location evidence="1">Endoplasmic reticulum membrane</location>
        <topology evidence="1">Multi-pass membrane protein</topology>
    </subcellularLocation>
</comment>
<feature type="compositionally biased region" description="Low complexity" evidence="6">
    <location>
        <begin position="27"/>
        <end position="38"/>
    </location>
</feature>
<evidence type="ECO:0000256" key="7">
    <source>
        <dbReference type="SAM" id="Phobius"/>
    </source>
</evidence>
<evidence type="ECO:0000313" key="8">
    <source>
        <dbReference type="EMBL" id="KAK0625210.1"/>
    </source>
</evidence>
<dbReference type="PANTHER" id="PTHR31394:SF1">
    <property type="entry name" value="TRANSMEMBRANE PROTEIN 199"/>
    <property type="match status" value="1"/>
</dbReference>
<name>A0AA39X0W8_9PEZI</name>
<sequence length="278" mass="30857">MVLLTMTPSVVEGFAKLEELRGTANAEPESQPQEGESSLDGAAVGNPISHGQVVALWTKLASHDCREYSLEKLLKGSRVYVPPPPPKPEPSDEYRALMARLRRGEEQRAYERMMNPGPPMETFSQRYPSGAAMAHAFAEANRPSREEDLGDDDVTYNDVHRQLTLILNIVVSILGVAATLWILARWWSTPARLFLTMGGSLLVGIAEVVVYSGYIWHLGEAKKKDKTFKEVKEVLQTWVVGTEDNAGAQEPVAVDGKVPADDENLRRRKKVLEHVDIL</sequence>
<evidence type="ECO:0000256" key="3">
    <source>
        <dbReference type="ARBA" id="ARBA00022824"/>
    </source>
</evidence>
<evidence type="ECO:0000256" key="5">
    <source>
        <dbReference type="ARBA" id="ARBA00023136"/>
    </source>
</evidence>
<dbReference type="EMBL" id="JAULSR010000003">
    <property type="protein sequence ID" value="KAK0625210.1"/>
    <property type="molecule type" value="Genomic_DNA"/>
</dbReference>
<keyword evidence="5 7" id="KW-0472">Membrane</keyword>
<evidence type="ECO:0000256" key="6">
    <source>
        <dbReference type="SAM" id="MobiDB-lite"/>
    </source>
</evidence>
<dbReference type="InterPro" id="IPR021013">
    <property type="entry name" value="ATPase_Vma12"/>
</dbReference>
<evidence type="ECO:0000313" key="9">
    <source>
        <dbReference type="Proteomes" id="UP001174934"/>
    </source>
</evidence>
<organism evidence="8 9">
    <name type="scientific">Bombardia bombarda</name>
    <dbReference type="NCBI Taxonomy" id="252184"/>
    <lineage>
        <taxon>Eukaryota</taxon>
        <taxon>Fungi</taxon>
        <taxon>Dikarya</taxon>
        <taxon>Ascomycota</taxon>
        <taxon>Pezizomycotina</taxon>
        <taxon>Sordariomycetes</taxon>
        <taxon>Sordariomycetidae</taxon>
        <taxon>Sordariales</taxon>
        <taxon>Lasiosphaeriaceae</taxon>
        <taxon>Bombardia</taxon>
    </lineage>
</organism>
<reference evidence="8" key="1">
    <citation type="submission" date="2023-06" db="EMBL/GenBank/DDBJ databases">
        <title>Genome-scale phylogeny and comparative genomics of the fungal order Sordariales.</title>
        <authorList>
            <consortium name="Lawrence Berkeley National Laboratory"/>
            <person name="Hensen N."/>
            <person name="Bonometti L."/>
            <person name="Westerberg I."/>
            <person name="Brannstrom I.O."/>
            <person name="Guillou S."/>
            <person name="Cros-Aarteil S."/>
            <person name="Calhoun S."/>
            <person name="Haridas S."/>
            <person name="Kuo A."/>
            <person name="Mondo S."/>
            <person name="Pangilinan J."/>
            <person name="Riley R."/>
            <person name="LaButti K."/>
            <person name="Andreopoulos B."/>
            <person name="Lipzen A."/>
            <person name="Chen C."/>
            <person name="Yanf M."/>
            <person name="Daum C."/>
            <person name="Ng V."/>
            <person name="Clum A."/>
            <person name="Steindorff A."/>
            <person name="Ohm R."/>
            <person name="Martin F."/>
            <person name="Silar P."/>
            <person name="Natvig D."/>
            <person name="Lalanne C."/>
            <person name="Gautier V."/>
            <person name="Ament-velasquez S.L."/>
            <person name="Kruys A."/>
            <person name="Hutchinson M.I."/>
            <person name="Powell A.J."/>
            <person name="Barry K."/>
            <person name="Miller A.N."/>
            <person name="Grigoriev I.V."/>
            <person name="Debuchy R."/>
            <person name="Gladieux P."/>
            <person name="Thoren M.H."/>
            <person name="Johannesson H."/>
        </authorList>
    </citation>
    <scope>NUCLEOTIDE SEQUENCE</scope>
    <source>
        <strain evidence="8">SMH3391-2</strain>
    </source>
</reference>
<comment type="caution">
    <text evidence="8">The sequence shown here is derived from an EMBL/GenBank/DDBJ whole genome shotgun (WGS) entry which is preliminary data.</text>
</comment>
<keyword evidence="2 7" id="KW-0812">Transmembrane</keyword>
<dbReference type="GO" id="GO:0070072">
    <property type="term" value="P:vacuolar proton-transporting V-type ATPase complex assembly"/>
    <property type="evidence" value="ECO:0007669"/>
    <property type="project" value="InterPro"/>
</dbReference>
<accession>A0AA39X0W8</accession>
<evidence type="ECO:0000256" key="2">
    <source>
        <dbReference type="ARBA" id="ARBA00022692"/>
    </source>
</evidence>